<dbReference type="Gene3D" id="2.60.40.10">
    <property type="entry name" value="Immunoglobulins"/>
    <property type="match status" value="1"/>
</dbReference>
<reference evidence="2" key="1">
    <citation type="submission" date="2023-07" db="EMBL/GenBank/DDBJ databases">
        <authorList>
            <person name="Stuckert A."/>
        </authorList>
    </citation>
    <scope>NUCLEOTIDE SEQUENCE</scope>
</reference>
<feature type="domain" description="Ig-like" evidence="1">
    <location>
        <begin position="35"/>
        <end position="123"/>
    </location>
</feature>
<dbReference type="Pfam" id="PF13927">
    <property type="entry name" value="Ig_3"/>
    <property type="match status" value="1"/>
</dbReference>
<evidence type="ECO:0000313" key="2">
    <source>
        <dbReference type="EMBL" id="CAJ0967072.1"/>
    </source>
</evidence>
<keyword evidence="3" id="KW-1185">Reference proteome</keyword>
<evidence type="ECO:0000259" key="1">
    <source>
        <dbReference type="PROSITE" id="PS50835"/>
    </source>
</evidence>
<dbReference type="Proteomes" id="UP001176940">
    <property type="component" value="Unassembled WGS sequence"/>
</dbReference>
<dbReference type="InterPro" id="IPR000477">
    <property type="entry name" value="RT_dom"/>
</dbReference>
<dbReference type="InterPro" id="IPR036179">
    <property type="entry name" value="Ig-like_dom_sf"/>
</dbReference>
<dbReference type="SMART" id="SM00408">
    <property type="entry name" value="IGc2"/>
    <property type="match status" value="1"/>
</dbReference>
<dbReference type="PANTHER" id="PTHR19446">
    <property type="entry name" value="REVERSE TRANSCRIPTASES"/>
    <property type="match status" value="1"/>
</dbReference>
<dbReference type="InterPro" id="IPR007110">
    <property type="entry name" value="Ig-like_dom"/>
</dbReference>
<proteinExistence type="predicted"/>
<evidence type="ECO:0000313" key="3">
    <source>
        <dbReference type="Proteomes" id="UP001176940"/>
    </source>
</evidence>
<dbReference type="Pfam" id="PF00078">
    <property type="entry name" value="RVT_1"/>
    <property type="match status" value="1"/>
</dbReference>
<dbReference type="EMBL" id="CAUEEQ010078024">
    <property type="protein sequence ID" value="CAJ0967072.1"/>
    <property type="molecule type" value="Genomic_DNA"/>
</dbReference>
<name>A0ABN9MNT5_9NEOB</name>
<organism evidence="2 3">
    <name type="scientific">Ranitomeya imitator</name>
    <name type="common">mimic poison frog</name>
    <dbReference type="NCBI Taxonomy" id="111125"/>
    <lineage>
        <taxon>Eukaryota</taxon>
        <taxon>Metazoa</taxon>
        <taxon>Chordata</taxon>
        <taxon>Craniata</taxon>
        <taxon>Vertebrata</taxon>
        <taxon>Euteleostomi</taxon>
        <taxon>Amphibia</taxon>
        <taxon>Batrachia</taxon>
        <taxon>Anura</taxon>
        <taxon>Neobatrachia</taxon>
        <taxon>Hyloidea</taxon>
        <taxon>Dendrobatidae</taxon>
        <taxon>Dendrobatinae</taxon>
        <taxon>Ranitomeya</taxon>
    </lineage>
</organism>
<dbReference type="InterPro" id="IPR013783">
    <property type="entry name" value="Ig-like_fold"/>
</dbReference>
<dbReference type="SMART" id="SM00409">
    <property type="entry name" value="IG"/>
    <property type="match status" value="1"/>
</dbReference>
<protein>
    <recommendedName>
        <fullName evidence="1">Ig-like domain-containing protein</fullName>
    </recommendedName>
</protein>
<accession>A0ABN9MNT5</accession>
<dbReference type="PROSITE" id="PS50835">
    <property type="entry name" value="IG_LIKE"/>
    <property type="match status" value="1"/>
</dbReference>
<dbReference type="InterPro" id="IPR003599">
    <property type="entry name" value="Ig_sub"/>
</dbReference>
<dbReference type="SUPFAM" id="SSF56672">
    <property type="entry name" value="DNA/RNA polymerases"/>
    <property type="match status" value="1"/>
</dbReference>
<dbReference type="InterPro" id="IPR003598">
    <property type="entry name" value="Ig_sub2"/>
</dbReference>
<dbReference type="InterPro" id="IPR043502">
    <property type="entry name" value="DNA/RNA_pol_sf"/>
</dbReference>
<dbReference type="SUPFAM" id="SSF48726">
    <property type="entry name" value="Immunoglobulin"/>
    <property type="match status" value="1"/>
</dbReference>
<comment type="caution">
    <text evidence="2">The sequence shown here is derived from an EMBL/GenBank/DDBJ whole genome shotgun (WGS) entry which is preliminary data.</text>
</comment>
<gene>
    <name evidence="2" type="ORF">RIMI_LOCUS21931038</name>
</gene>
<sequence>MESSLTCGLFMVIMVCNAKNELPQGPKSRPDVSVPRIIEHPSDLIVRRDQPGTMNCRAEGNPEPTIEWYRNGESVNFSKGHNALILGGSLFLLHIRGKSDEGVYTCVARNSLGTAMSRNASLTIAYSSDRTVDQLNCYTRSHPEPQDINLFWDALKAYLRGCLSSTISYVKRVTSRDDDEIEQRLKDAEAAYTANQTNNNKVEWLTLQRLYAQHLDTKSKRKLFFTRQSYFEVGNQAGKFLAFLVRQHNTSNMVLQLRSPDGLLNTTTEEILQCFYNYYKGLYESKSDFSVSDCLEYLSDIEFPTLDPTQQAFMDAEFTLEEIEQAITDMASGKAPGPDGFPIELYRKYREVLAPLLLQVFREIWRGGCLPDTFYEAHIIVLRKEGKDPLECGSYRPISLVNVDYKIFTKILATRLNSIILDIIHPDQTGFMPAIGIEYISRIQDMNCGPNPILRSTCQRYHHSTLSNALWASKDAITLWPQLSDLSCKFIYSLRKLIAVDRSGIKPDWSECTRPEITLVNLIANTLARSLTSVVSKEIGRYESGCVGSFPSLGITTIMASRIDAGINTDTPLEYVEKVE</sequence>